<keyword evidence="4" id="KW-1185">Reference proteome</keyword>
<dbReference type="Gene3D" id="3.50.50.60">
    <property type="entry name" value="FAD/NAD(P)-binding domain"/>
    <property type="match status" value="1"/>
</dbReference>
<dbReference type="Gene3D" id="3.30.9.10">
    <property type="entry name" value="D-Amino Acid Oxidase, subunit A, domain 2"/>
    <property type="match status" value="1"/>
</dbReference>
<accession>A0A1X7FYK9</accession>
<evidence type="ECO:0000259" key="2">
    <source>
        <dbReference type="Pfam" id="PF01266"/>
    </source>
</evidence>
<keyword evidence="1" id="KW-0560">Oxidoreductase</keyword>
<dbReference type="InterPro" id="IPR036188">
    <property type="entry name" value="FAD/NAD-bd_sf"/>
</dbReference>
<feature type="domain" description="FAD dependent oxidoreductase" evidence="2">
    <location>
        <begin position="15"/>
        <end position="385"/>
    </location>
</feature>
<evidence type="ECO:0000256" key="1">
    <source>
        <dbReference type="ARBA" id="ARBA00023002"/>
    </source>
</evidence>
<dbReference type="AlphaFoldDB" id="A0A1X7FYK9"/>
<dbReference type="Pfam" id="PF01266">
    <property type="entry name" value="DAO"/>
    <property type="match status" value="1"/>
</dbReference>
<dbReference type="EMBL" id="LT840185">
    <property type="protein sequence ID" value="SMF61169.1"/>
    <property type="molecule type" value="Genomic_DNA"/>
</dbReference>
<protein>
    <submittedName>
        <fullName evidence="3">Sarcosine oxidase subunit beta</fullName>
    </submittedName>
</protein>
<sequence>MSEWSGRLAMKHIRDVVIIGAGIIGLCSALQIARRARCKVTVLERAPGIGAGSTGASSAVCRAKYSLAETVVLAREGIRAYRNWPDFVGLSDPAARYHRHGNLWIGDGDAPRARRDAERLRALQWPVEVLDDVQLKALFPAINPCPIAPDLVHGEPHICDGGGGHLLETEAGYVEPMDAAADLVRALRTLGVEFRFGTTVQDVRPEGGALLIVSSEGDIACGAVINAAGPWCRELDAMVGLTNPWPLKPTRIQIVQIERPGDLAGMIPVCGDPAGGIYFRTGNNGRELIVGSVLEEDEREAVDPDRFDRTLDAGFAAAKLHALQHRLPQLTTIRGVRGYSGLYTMNRADVHPIVGATPVPGYFVANGCSGHGFKLAPAIGAMIARAVTGTALPDDPEVDPAFLAFERAPIPVASLSVLA</sequence>
<evidence type="ECO:0000313" key="4">
    <source>
        <dbReference type="Proteomes" id="UP000192934"/>
    </source>
</evidence>
<dbReference type="PANTHER" id="PTHR13847">
    <property type="entry name" value="SARCOSINE DEHYDROGENASE-RELATED"/>
    <property type="match status" value="1"/>
</dbReference>
<dbReference type="SUPFAM" id="SSF51905">
    <property type="entry name" value="FAD/NAD(P)-binding domain"/>
    <property type="match status" value="1"/>
</dbReference>
<dbReference type="Proteomes" id="UP000192934">
    <property type="component" value="Chromosome I"/>
</dbReference>
<dbReference type="InterPro" id="IPR006076">
    <property type="entry name" value="FAD-dep_OxRdtase"/>
</dbReference>
<dbReference type="STRING" id="941907.SAMN06295910_0153"/>
<gene>
    <name evidence="3" type="ORF">SAMN06295910_0153</name>
</gene>
<dbReference type="GO" id="GO:0016491">
    <property type="term" value="F:oxidoreductase activity"/>
    <property type="evidence" value="ECO:0007669"/>
    <property type="project" value="UniProtKB-KW"/>
</dbReference>
<organism evidence="3 4">
    <name type="scientific">Allosphingosinicella indica</name>
    <dbReference type="NCBI Taxonomy" id="941907"/>
    <lineage>
        <taxon>Bacteria</taxon>
        <taxon>Pseudomonadati</taxon>
        <taxon>Pseudomonadota</taxon>
        <taxon>Alphaproteobacteria</taxon>
        <taxon>Sphingomonadales</taxon>
        <taxon>Sphingomonadaceae</taxon>
        <taxon>Allosphingosinicella</taxon>
    </lineage>
</organism>
<proteinExistence type="predicted"/>
<dbReference type="GO" id="GO:0032981">
    <property type="term" value="P:mitochondrial respiratory chain complex I assembly"/>
    <property type="evidence" value="ECO:0007669"/>
    <property type="project" value="TreeGrafter"/>
</dbReference>
<name>A0A1X7FYK9_9SPHN</name>
<dbReference type="GO" id="GO:0005737">
    <property type="term" value="C:cytoplasm"/>
    <property type="evidence" value="ECO:0007669"/>
    <property type="project" value="TreeGrafter"/>
</dbReference>
<dbReference type="PANTHER" id="PTHR13847:SF287">
    <property type="entry name" value="FAD-DEPENDENT OXIDOREDUCTASE DOMAIN-CONTAINING PROTEIN 1"/>
    <property type="match status" value="1"/>
</dbReference>
<reference evidence="4" key="1">
    <citation type="submission" date="2017-04" db="EMBL/GenBank/DDBJ databases">
        <authorList>
            <person name="Varghese N."/>
            <person name="Submissions S."/>
        </authorList>
    </citation>
    <scope>NUCLEOTIDE SEQUENCE [LARGE SCALE GENOMIC DNA]</scope>
    <source>
        <strain evidence="4">Dd16</strain>
    </source>
</reference>
<evidence type="ECO:0000313" key="3">
    <source>
        <dbReference type="EMBL" id="SMF61169.1"/>
    </source>
</evidence>